<dbReference type="Proteomes" id="UP000076964">
    <property type="component" value="Unassembled WGS sequence"/>
</dbReference>
<dbReference type="AlphaFoldDB" id="A0A177EAM3"/>
<organism evidence="1 2">
    <name type="scientific">Thermodesulfatator autotrophicus</name>
    <dbReference type="NCBI Taxonomy" id="1795632"/>
    <lineage>
        <taxon>Bacteria</taxon>
        <taxon>Pseudomonadati</taxon>
        <taxon>Thermodesulfobacteriota</taxon>
        <taxon>Thermodesulfobacteria</taxon>
        <taxon>Thermodesulfobacteriales</taxon>
        <taxon>Thermodesulfatatoraceae</taxon>
        <taxon>Thermodesulfatator</taxon>
    </lineage>
</organism>
<proteinExistence type="predicted"/>
<reference evidence="1 2" key="1">
    <citation type="submission" date="2016-02" db="EMBL/GenBank/DDBJ databases">
        <title>Draft genome sequence of Thermodesulfatator sp. S606.</title>
        <authorList>
            <person name="Lai Q."/>
            <person name="Cao J."/>
            <person name="Dupont S."/>
            <person name="Shao Z."/>
            <person name="Jebbar M."/>
            <person name="Alain K."/>
        </authorList>
    </citation>
    <scope>NUCLEOTIDE SEQUENCE [LARGE SCALE GENOMIC DNA]</scope>
    <source>
        <strain evidence="1 2">S606</strain>
    </source>
</reference>
<dbReference type="STRING" id="1795632.TH606_03790"/>
<dbReference type="EMBL" id="LSFI01000014">
    <property type="protein sequence ID" value="OAG28059.1"/>
    <property type="molecule type" value="Genomic_DNA"/>
</dbReference>
<protein>
    <submittedName>
        <fullName evidence="1">Uncharacterized protein</fullName>
    </submittedName>
</protein>
<evidence type="ECO:0000313" key="1">
    <source>
        <dbReference type="EMBL" id="OAG28059.1"/>
    </source>
</evidence>
<sequence length="204" mass="24141">MVGLDIALNSVFFYFLSAKQKENLRLIYLLLLGYLKKTNYGNIYLMWLEHYFLVKAPNADKAFSRVKGFLDRYQLVSYEKIEHTKENYQADNPTFWQVLEAKINENYAFVKDRLSFLEKEGFEKTSSLKDLPQGYLSKELHLIVHFLDGFFGVDSTFYNLEEDSHWVSKGLKREITLNPQNFWLIKIKALSLSETPLFEKFKNF</sequence>
<accession>A0A177EAM3</accession>
<evidence type="ECO:0000313" key="2">
    <source>
        <dbReference type="Proteomes" id="UP000076964"/>
    </source>
</evidence>
<name>A0A177EAM3_9BACT</name>
<comment type="caution">
    <text evidence="1">The sequence shown here is derived from an EMBL/GenBank/DDBJ whole genome shotgun (WGS) entry which is preliminary data.</text>
</comment>
<gene>
    <name evidence="1" type="ORF">TH606_03790</name>
</gene>
<keyword evidence="2" id="KW-1185">Reference proteome</keyword>